<proteinExistence type="predicted"/>
<dbReference type="Proteomes" id="UP000318141">
    <property type="component" value="Unassembled WGS sequence"/>
</dbReference>
<evidence type="ECO:0000256" key="1">
    <source>
        <dbReference type="SAM" id="MobiDB-lite"/>
    </source>
</evidence>
<keyword evidence="3" id="KW-1185">Reference proteome</keyword>
<gene>
    <name evidence="2" type="ORF">L602_001900000610</name>
</gene>
<organism evidence="2 3">
    <name type="scientific">Cupriavidus gilardii J11</name>
    <dbReference type="NCBI Taxonomy" id="936133"/>
    <lineage>
        <taxon>Bacteria</taxon>
        <taxon>Pseudomonadati</taxon>
        <taxon>Pseudomonadota</taxon>
        <taxon>Betaproteobacteria</taxon>
        <taxon>Burkholderiales</taxon>
        <taxon>Burkholderiaceae</taxon>
        <taxon>Cupriavidus</taxon>
    </lineage>
</organism>
<dbReference type="AlphaFoldDB" id="A0A562BP51"/>
<feature type="region of interest" description="Disordered" evidence="1">
    <location>
        <begin position="27"/>
        <end position="61"/>
    </location>
</feature>
<comment type="caution">
    <text evidence="2">The sequence shown here is derived from an EMBL/GenBank/DDBJ whole genome shotgun (WGS) entry which is preliminary data.</text>
</comment>
<feature type="region of interest" description="Disordered" evidence="1">
    <location>
        <begin position="831"/>
        <end position="856"/>
    </location>
</feature>
<protein>
    <submittedName>
        <fullName evidence="2">Uncharacterized protein</fullName>
    </submittedName>
</protein>
<evidence type="ECO:0000313" key="2">
    <source>
        <dbReference type="EMBL" id="TWG87058.1"/>
    </source>
</evidence>
<feature type="compositionally biased region" description="Low complexity" evidence="1">
    <location>
        <begin position="841"/>
        <end position="851"/>
    </location>
</feature>
<name>A0A562BP51_9BURK</name>
<accession>A0A562BP51</accession>
<reference evidence="2 3" key="1">
    <citation type="submission" date="2019-07" db="EMBL/GenBank/DDBJ databases">
        <title>Genome sequencing of lignin-degrading bacterial isolates.</title>
        <authorList>
            <person name="Gladden J."/>
        </authorList>
    </citation>
    <scope>NUCLEOTIDE SEQUENCE [LARGE SCALE GENOMIC DNA]</scope>
    <source>
        <strain evidence="2 3">J11</strain>
    </source>
</reference>
<evidence type="ECO:0000313" key="3">
    <source>
        <dbReference type="Proteomes" id="UP000318141"/>
    </source>
</evidence>
<sequence length="918" mass="99502">MPITSYRNVDSLLASVLAQSGSTPAVDRAAEAAAHDPASPISPDPAALPAPEGADQPQAVPSGACGAAANAAHAELPIPVINDIYMVGRPGRAQPMAFVEKVNKETGNTVIALKRLDWKALTLMGRFRARLLAFLGSEPPRKHYLNAKEIRALRLADARHAPESELMTKLRGFFPVSGNGADISDVEAGMPDGTDSTPAFSAAALSMWASPSMNMPPEDRDKRDAAPSGLSEAARYRAKRFAALEAARLKPSPQQRADTIVSTFEPRVVALRAKVRQLHQPVDVELRAEYRMLMQMRARVEAQCDRFALDGGQKATVLRRLRLNMASCLPPQNISLDPEAPAASLLSERLARMECSVGNVRVRGEAHAAKSEAAVADFPVRDPALASKRDIVLGEIHGDWMLLLHALAEAGFIRSKNDGQWQAMWELLNKVANSGEAISDENWRTFQHQFQQAVELQDDAGTGRRLTLAGNLVGPPHAADRMLSFMRSLTLLGLNFDCLMGREEYDLVRHTANRGREGHAADSLAEPSSHWLIRRLKLVSCSRDGTVLYAPGFISREALERIAHAAGVPVMSALKADVGKIDLWFHAVLRDATEAGPAVPPESTGLNDEAFRMIQDLVANERFDPASLKGATSSLPHPAAKYVVHAGRDNIWTEVASLHHRIEGLQADMEALAPLFLPPAGIAPRWNAEALKPLTAMLHRLDDNSFPEEIEAAGNLLALAMCHEPALLNHKDAGVLAKRVIERNPDTVERTLALESLARIWNDVYPGENGQTGLAVGKLTGRQQIALFEALSSRWAKLFDKQDFRERLGVLAAQAAARTDLLRSTIRTLAAPETPDQPRTAVPGATSAAAAQDRQRMPAIPAPGAAIGEAPHRSYVPALSGQELRSYLAPLSTHFHSLHNPARKSGQMNASLMIHALD</sequence>
<dbReference type="EMBL" id="VLJN01000011">
    <property type="protein sequence ID" value="TWG87058.1"/>
    <property type="molecule type" value="Genomic_DNA"/>
</dbReference>